<proteinExistence type="predicted"/>
<protein>
    <submittedName>
        <fullName evidence="2">Uncharacterized protein</fullName>
    </submittedName>
</protein>
<feature type="compositionally biased region" description="Basic and acidic residues" evidence="1">
    <location>
        <begin position="241"/>
        <end position="260"/>
    </location>
</feature>
<accession>A0A4D4K1L7</accession>
<feature type="compositionally biased region" description="Basic and acidic residues" evidence="1">
    <location>
        <begin position="399"/>
        <end position="432"/>
    </location>
</feature>
<evidence type="ECO:0000313" key="3">
    <source>
        <dbReference type="Proteomes" id="UP000299290"/>
    </source>
</evidence>
<sequence length="432" mass="48391">MRIGATYAERGDPSPSRHSPLRPEGRFREQGDPSGRPIHVGSGLVDVEALRQHTVAHRHHHLDHTGHTRRRLRMTNIRLHRAQQQRPLRIPVLTVGGQQGLRLDRVTQRRPGAVRLHRIHIRRRQTGIRQRLPDHPLLRRTIRRRQPIRRTVLVDGGTTHDGQHPVAVPLGIGQPLQQEDAHAFAPAGTVRRRRERLAPAIGSQRPLTGELSERGGRGHHRRAARERHTAFACAQRLRGQVHGDQRRRTRRVHGDGRALEPEGVGQPAGRHARRAAGGQMAVRTLWRVTDEGGVILTVGADEHSGGAPPQRVHGDPGPLEDLPGDLQQQPLLRIHRDGLTRRDPEEGGIEVGSRVEETTRPDGDAIGFTDQIPAPIQRKGGYGVRSRFQESPQLFGRVDPTRKPAAHADDRNRIVIHRSRGDRGRESCRSHP</sequence>
<evidence type="ECO:0000256" key="1">
    <source>
        <dbReference type="SAM" id="MobiDB-lite"/>
    </source>
</evidence>
<feature type="compositionally biased region" description="Basic and acidic residues" evidence="1">
    <location>
        <begin position="21"/>
        <end position="31"/>
    </location>
</feature>
<feature type="region of interest" description="Disordered" evidence="1">
    <location>
        <begin position="239"/>
        <end position="276"/>
    </location>
</feature>
<dbReference type="EMBL" id="BJHV01000001">
    <property type="protein sequence ID" value="GDY40219.1"/>
    <property type="molecule type" value="Genomic_DNA"/>
</dbReference>
<dbReference type="AntiFam" id="ANF00248">
    <property type="entry name" value="Shadow ORF (opposite ppsD)"/>
</dbReference>
<organism evidence="2 3">
    <name type="scientific">Streptomyces antimycoticus</name>
    <dbReference type="NCBI Taxonomy" id="68175"/>
    <lineage>
        <taxon>Bacteria</taxon>
        <taxon>Bacillati</taxon>
        <taxon>Actinomycetota</taxon>
        <taxon>Actinomycetes</taxon>
        <taxon>Kitasatosporales</taxon>
        <taxon>Streptomycetaceae</taxon>
        <taxon>Streptomyces</taxon>
        <taxon>Streptomyces violaceusniger group</taxon>
    </lineage>
</organism>
<name>A0A4D4K1L7_9ACTN</name>
<keyword evidence="3" id="KW-1185">Reference proteome</keyword>
<feature type="region of interest" description="Disordered" evidence="1">
    <location>
        <begin position="395"/>
        <end position="432"/>
    </location>
</feature>
<reference evidence="2 3" key="1">
    <citation type="journal article" date="2020" name="Int. J. Syst. Evol. Microbiol.">
        <title>Reclassification of Streptomyces castelarensis and Streptomyces sporoclivatus as later heterotypic synonyms of Streptomyces antimycoticus.</title>
        <authorList>
            <person name="Komaki H."/>
            <person name="Tamura T."/>
        </authorList>
    </citation>
    <scope>NUCLEOTIDE SEQUENCE [LARGE SCALE GENOMIC DNA]</scope>
    <source>
        <strain evidence="2 3">NBRC 12839</strain>
    </source>
</reference>
<dbReference type="AlphaFoldDB" id="A0A4D4K1L7"/>
<evidence type="ECO:0000313" key="2">
    <source>
        <dbReference type="EMBL" id="GDY40219.1"/>
    </source>
</evidence>
<feature type="region of interest" description="Disordered" evidence="1">
    <location>
        <begin position="1"/>
        <end position="40"/>
    </location>
</feature>
<dbReference type="Proteomes" id="UP000299290">
    <property type="component" value="Unassembled WGS sequence"/>
</dbReference>
<comment type="caution">
    <text evidence="2">The sequence shown here is derived from an EMBL/GenBank/DDBJ whole genome shotgun (WGS) entry which is preliminary data.</text>
</comment>
<gene>
    <name evidence="2" type="ORF">SANT12839_011010</name>
</gene>